<comment type="caution">
    <text evidence="2">The sequence shown here is derived from an EMBL/GenBank/DDBJ whole genome shotgun (WGS) entry which is preliminary data.</text>
</comment>
<dbReference type="PANTHER" id="PTHR43433">
    <property type="entry name" value="HYDROLASE, ALPHA/BETA FOLD FAMILY PROTEIN"/>
    <property type="match status" value="1"/>
</dbReference>
<evidence type="ECO:0000259" key="1">
    <source>
        <dbReference type="Pfam" id="PF12697"/>
    </source>
</evidence>
<dbReference type="InterPro" id="IPR029058">
    <property type="entry name" value="AB_hydrolase_fold"/>
</dbReference>
<gene>
    <name evidence="2" type="ORF">LTR25_010837</name>
</gene>
<feature type="domain" description="AB hydrolase-1" evidence="1">
    <location>
        <begin position="65"/>
        <end position="289"/>
    </location>
</feature>
<dbReference type="Gene3D" id="3.40.50.1820">
    <property type="entry name" value="alpha/beta hydrolase"/>
    <property type="match status" value="1"/>
</dbReference>
<dbReference type="SUPFAM" id="SSF53474">
    <property type="entry name" value="alpha/beta-Hydrolases"/>
    <property type="match status" value="1"/>
</dbReference>
<evidence type="ECO:0000313" key="3">
    <source>
        <dbReference type="Proteomes" id="UP001345827"/>
    </source>
</evidence>
<name>A0AAV9PRD2_9PEZI</name>
<evidence type="ECO:0000313" key="2">
    <source>
        <dbReference type="EMBL" id="KAK5527906.1"/>
    </source>
</evidence>
<sequence length="309" mass="33586">MVYGVRGAAVLTKTALSFNCSVRVPNAEVLRQTWARYNSADSIMSYLNNNGVRIYYEVHGTGTPLLLSPGYSSTSEMWAKQVAAISQTFKLIIWDMRGHGRSDYPPDQSAYSEDHTITDMVALLDEVCGTESKAIVGGLSLGGYMSLAFYRLHPERVRALLIIDTGPGFKKDAARDAWNKTASATGDRFEREGLAVLQSMSAERASVSHRNAEGLALAARGMLAQRNSRVIDSLERVKVPALVVVGADDKPFLAASEYMTRKIPGAIKVVIPNAGHAVNIDQPALFLEAVMPFLLKVNDLPAGQQKALL</sequence>
<dbReference type="InterPro" id="IPR000073">
    <property type="entry name" value="AB_hydrolase_1"/>
</dbReference>
<dbReference type="InterPro" id="IPR050471">
    <property type="entry name" value="AB_hydrolase"/>
</dbReference>
<accession>A0AAV9PRD2</accession>
<proteinExistence type="predicted"/>
<dbReference type="PRINTS" id="PR00111">
    <property type="entry name" value="ABHYDROLASE"/>
</dbReference>
<reference evidence="2 3" key="1">
    <citation type="submission" date="2023-06" db="EMBL/GenBank/DDBJ databases">
        <title>Black Yeasts Isolated from many extreme environments.</title>
        <authorList>
            <person name="Coleine C."/>
            <person name="Stajich J.E."/>
            <person name="Selbmann L."/>
        </authorList>
    </citation>
    <scope>NUCLEOTIDE SEQUENCE [LARGE SCALE GENOMIC DNA]</scope>
    <source>
        <strain evidence="2 3">CCFEE 5887</strain>
    </source>
</reference>
<dbReference type="PANTHER" id="PTHR43433:SF5">
    <property type="entry name" value="AB HYDROLASE-1 DOMAIN-CONTAINING PROTEIN"/>
    <property type="match status" value="1"/>
</dbReference>
<dbReference type="EMBL" id="JAXLQG010000031">
    <property type="protein sequence ID" value="KAK5527906.1"/>
    <property type="molecule type" value="Genomic_DNA"/>
</dbReference>
<dbReference type="AlphaFoldDB" id="A0AAV9PRD2"/>
<keyword evidence="3" id="KW-1185">Reference proteome</keyword>
<dbReference type="Pfam" id="PF12697">
    <property type="entry name" value="Abhydrolase_6"/>
    <property type="match status" value="1"/>
</dbReference>
<organism evidence="2 3">
    <name type="scientific">Vermiconidia calcicola</name>
    <dbReference type="NCBI Taxonomy" id="1690605"/>
    <lineage>
        <taxon>Eukaryota</taxon>
        <taxon>Fungi</taxon>
        <taxon>Dikarya</taxon>
        <taxon>Ascomycota</taxon>
        <taxon>Pezizomycotina</taxon>
        <taxon>Dothideomycetes</taxon>
        <taxon>Dothideomycetidae</taxon>
        <taxon>Mycosphaerellales</taxon>
        <taxon>Extremaceae</taxon>
        <taxon>Vermiconidia</taxon>
    </lineage>
</organism>
<dbReference type="Proteomes" id="UP001345827">
    <property type="component" value="Unassembled WGS sequence"/>
</dbReference>
<protein>
    <recommendedName>
        <fullName evidence="1">AB hydrolase-1 domain-containing protein</fullName>
    </recommendedName>
</protein>